<dbReference type="PANTHER" id="PTHR10589">
    <property type="entry name" value="UBIQUITIN CARBOXYL-TERMINAL HYDROLASE"/>
    <property type="match status" value="1"/>
</dbReference>
<keyword evidence="5 10" id="KW-0833">Ubl conjugation pathway</keyword>
<gene>
    <name evidence="13" type="ORF">NMOB1V02_LOCUS2567</name>
</gene>
<dbReference type="EMBL" id="OA882329">
    <property type="protein sequence ID" value="CAD7274745.1"/>
    <property type="molecule type" value="Genomic_DNA"/>
</dbReference>
<name>A0A7R9BHM8_9CRUS</name>
<evidence type="ECO:0000256" key="2">
    <source>
        <dbReference type="ARBA" id="ARBA00009326"/>
    </source>
</evidence>
<dbReference type="EMBL" id="CAJPEX010000292">
    <property type="protein sequence ID" value="CAG0914897.1"/>
    <property type="molecule type" value="Genomic_DNA"/>
</dbReference>
<evidence type="ECO:0000256" key="10">
    <source>
        <dbReference type="PROSITE-ProRule" id="PRU01393"/>
    </source>
</evidence>
<feature type="domain" description="UCH catalytic" evidence="12">
    <location>
        <begin position="6"/>
        <end position="227"/>
    </location>
</feature>
<keyword evidence="7 10" id="KW-0788">Thiol protease</keyword>
<dbReference type="EC" id="3.4.19.12" evidence="3 11"/>
<dbReference type="Gene3D" id="3.40.532.10">
    <property type="entry name" value="Peptidase C12, ubiquitin carboxyl-terminal hydrolase"/>
    <property type="match status" value="1"/>
</dbReference>
<dbReference type="PANTHER" id="PTHR10589:SF17">
    <property type="entry name" value="UBIQUITIN CARBOXYL-TERMINAL HYDROLASE"/>
    <property type="match status" value="1"/>
</dbReference>
<organism evidence="13">
    <name type="scientific">Notodromas monacha</name>
    <dbReference type="NCBI Taxonomy" id="399045"/>
    <lineage>
        <taxon>Eukaryota</taxon>
        <taxon>Metazoa</taxon>
        <taxon>Ecdysozoa</taxon>
        <taxon>Arthropoda</taxon>
        <taxon>Crustacea</taxon>
        <taxon>Oligostraca</taxon>
        <taxon>Ostracoda</taxon>
        <taxon>Podocopa</taxon>
        <taxon>Podocopida</taxon>
        <taxon>Cypridocopina</taxon>
        <taxon>Cypridoidea</taxon>
        <taxon>Cyprididae</taxon>
        <taxon>Notodromas</taxon>
    </lineage>
</organism>
<reference evidence="13" key="1">
    <citation type="submission" date="2020-11" db="EMBL/GenBank/DDBJ databases">
        <authorList>
            <person name="Tran Van P."/>
        </authorList>
    </citation>
    <scope>NUCLEOTIDE SEQUENCE</scope>
</reference>
<feature type="site" description="Important for enzyme activity" evidence="10">
    <location>
        <position position="182"/>
    </location>
</feature>
<evidence type="ECO:0000256" key="11">
    <source>
        <dbReference type="RuleBase" id="RU361215"/>
    </source>
</evidence>
<evidence type="ECO:0000259" key="12">
    <source>
        <dbReference type="PROSITE" id="PS52048"/>
    </source>
</evidence>
<evidence type="ECO:0000256" key="1">
    <source>
        <dbReference type="ARBA" id="ARBA00000707"/>
    </source>
</evidence>
<dbReference type="GO" id="GO:0004843">
    <property type="term" value="F:cysteine-type deubiquitinase activity"/>
    <property type="evidence" value="ECO:0007669"/>
    <property type="project" value="UniProtKB-UniRule"/>
</dbReference>
<keyword evidence="14" id="KW-1185">Reference proteome</keyword>
<comment type="catalytic activity">
    <reaction evidence="1 10 11">
        <text>Thiol-dependent hydrolysis of ester, thioester, amide, peptide and isopeptide bonds formed by the C-terminal Gly of ubiquitin (a 76-residue protein attached to proteins as an intracellular targeting signal).</text>
        <dbReference type="EC" id="3.4.19.12"/>
    </reaction>
</comment>
<evidence type="ECO:0000256" key="6">
    <source>
        <dbReference type="ARBA" id="ARBA00022801"/>
    </source>
</evidence>
<comment type="similarity">
    <text evidence="2 10 11">Belongs to the peptidase C12 family.</text>
</comment>
<feature type="site" description="Transition state stabilizer" evidence="10">
    <location>
        <position position="86"/>
    </location>
</feature>
<dbReference type="InterPro" id="IPR036959">
    <property type="entry name" value="Peptidase_C12_UCH_sf"/>
</dbReference>
<dbReference type="SUPFAM" id="SSF54001">
    <property type="entry name" value="Cysteine proteinases"/>
    <property type="match status" value="1"/>
</dbReference>
<dbReference type="OrthoDB" id="427186at2759"/>
<feature type="active site" description="Nucleophile" evidence="10">
    <location>
        <position position="92"/>
    </location>
</feature>
<dbReference type="Proteomes" id="UP000678499">
    <property type="component" value="Unassembled WGS sequence"/>
</dbReference>
<dbReference type="FunFam" id="3.40.532.10:FF:000006">
    <property type="entry name" value="Ubiquitin carboxyl-terminal hydrolase"/>
    <property type="match status" value="1"/>
</dbReference>
<dbReference type="GO" id="GO:0005737">
    <property type="term" value="C:cytoplasm"/>
    <property type="evidence" value="ECO:0007669"/>
    <property type="project" value="TreeGrafter"/>
</dbReference>
<evidence type="ECO:0000256" key="8">
    <source>
        <dbReference type="ARBA" id="ARBA00055560"/>
    </source>
</evidence>
<evidence type="ECO:0000256" key="7">
    <source>
        <dbReference type="ARBA" id="ARBA00022807"/>
    </source>
</evidence>
<dbReference type="InterPro" id="IPR038765">
    <property type="entry name" value="Papain-like_cys_pep_sf"/>
</dbReference>
<feature type="active site" description="Proton donor" evidence="10">
    <location>
        <position position="167"/>
    </location>
</feature>
<dbReference type="PROSITE" id="PS52048">
    <property type="entry name" value="UCH_DOMAIN"/>
    <property type="match status" value="1"/>
</dbReference>
<sequence>MSKEAEWIPLESNPDVMNAFLRELGLTKGYSIHDVFGTDPELLSMVPRPVLGLILLFPITSAENTAKISTVVPSSNESDKVYFMKQKISNACGTIALIHLTANNPALKYDDSSTLGKFICSTSCLDPEARGTALACDVDFRTKHEKISQQGQTAPPSSEEAQNVDLHFVAIVPAEGKIWELDGRKEGPVCHGNTTPDTFLEDGIKVCQAFMQANPNENRFTIVALAKDFD</sequence>
<dbReference type="CDD" id="cd09616">
    <property type="entry name" value="Peptidase_C12_UCH_L1_L3"/>
    <property type="match status" value="1"/>
</dbReference>
<accession>A0A7R9BHM8</accession>
<evidence type="ECO:0000313" key="14">
    <source>
        <dbReference type="Proteomes" id="UP000678499"/>
    </source>
</evidence>
<dbReference type="InterPro" id="IPR001578">
    <property type="entry name" value="Peptidase_C12_UCH"/>
</dbReference>
<proteinExistence type="inferred from homology"/>
<dbReference type="GO" id="GO:0006511">
    <property type="term" value="P:ubiquitin-dependent protein catabolic process"/>
    <property type="evidence" value="ECO:0007669"/>
    <property type="project" value="UniProtKB-UniRule"/>
</dbReference>
<dbReference type="Pfam" id="PF01088">
    <property type="entry name" value="Peptidase_C12"/>
    <property type="match status" value="1"/>
</dbReference>
<dbReference type="AlphaFoldDB" id="A0A7R9BHM8"/>
<keyword evidence="6 10" id="KW-0378">Hydrolase</keyword>
<evidence type="ECO:0000313" key="13">
    <source>
        <dbReference type="EMBL" id="CAD7274745.1"/>
    </source>
</evidence>
<evidence type="ECO:0000256" key="9">
    <source>
        <dbReference type="ARBA" id="ARBA00073226"/>
    </source>
</evidence>
<evidence type="ECO:0000256" key="5">
    <source>
        <dbReference type="ARBA" id="ARBA00022786"/>
    </source>
</evidence>
<dbReference type="PRINTS" id="PR00707">
    <property type="entry name" value="UBCTHYDRLASE"/>
</dbReference>
<evidence type="ECO:0000256" key="3">
    <source>
        <dbReference type="ARBA" id="ARBA00012759"/>
    </source>
</evidence>
<dbReference type="GO" id="GO:0016579">
    <property type="term" value="P:protein deubiquitination"/>
    <property type="evidence" value="ECO:0007669"/>
    <property type="project" value="TreeGrafter"/>
</dbReference>
<evidence type="ECO:0000256" key="4">
    <source>
        <dbReference type="ARBA" id="ARBA00022670"/>
    </source>
</evidence>
<protein>
    <recommendedName>
        <fullName evidence="9 11">Ubiquitin carboxyl-terminal hydrolase</fullName>
        <ecNumber evidence="3 11">3.4.19.12</ecNumber>
    </recommendedName>
</protein>
<keyword evidence="4 10" id="KW-0645">Protease</keyword>
<comment type="function">
    <text evidence="8">Ubiquitin-protein hydrolase is involved both in the processing of ubiquitin precursors and of ubiquitinated proteins. This enzyme is a thiol protease that recognizes and hydrolyzes a peptide bond at the C-terminal glycine of ubiquitin.</text>
</comment>